<evidence type="ECO:0000256" key="2">
    <source>
        <dbReference type="ARBA" id="ARBA00022801"/>
    </source>
</evidence>
<feature type="active site" description="Proton donor" evidence="5">
    <location>
        <position position="68"/>
    </location>
</feature>
<evidence type="ECO:0000313" key="8">
    <source>
        <dbReference type="Proteomes" id="UP000057158"/>
    </source>
</evidence>
<keyword evidence="8" id="KW-1185">Reference proteome</keyword>
<comment type="similarity">
    <text evidence="4">Belongs to the YmdB-like family.</text>
</comment>
<feature type="binding site" evidence="6">
    <location>
        <position position="176"/>
    </location>
    <ligand>
        <name>Fe cation</name>
        <dbReference type="ChEBI" id="CHEBI:24875"/>
        <label>2</label>
    </ligand>
</feature>
<dbReference type="AlphaFoldDB" id="A0A0M5IRR3"/>
<evidence type="ECO:0000256" key="4">
    <source>
        <dbReference type="ARBA" id="ARBA00061401"/>
    </source>
</evidence>
<dbReference type="SUPFAM" id="SSF56300">
    <property type="entry name" value="Metallo-dependent phosphatases"/>
    <property type="match status" value="1"/>
</dbReference>
<name>A0A0M5IRR3_9BACT</name>
<keyword evidence="3" id="KW-0408">Iron</keyword>
<dbReference type="GO" id="GO:0004113">
    <property type="term" value="F:2',3'-cyclic-nucleotide 3'-phosphodiesterase activity"/>
    <property type="evidence" value="ECO:0007669"/>
    <property type="project" value="TreeGrafter"/>
</dbReference>
<evidence type="ECO:0000256" key="5">
    <source>
        <dbReference type="PIRSR" id="PIRSR004789-50"/>
    </source>
</evidence>
<dbReference type="FunFam" id="3.60.21.10:FF:000016">
    <property type="entry name" value="Putative metallophosphoesterase"/>
    <property type="match status" value="1"/>
</dbReference>
<dbReference type="PIRSF" id="PIRSF004789">
    <property type="entry name" value="DR1281"/>
    <property type="match status" value="1"/>
</dbReference>
<accession>A0A0M5IRR3</accession>
<dbReference type="NCBIfam" id="TIGR00282">
    <property type="entry name" value="TIGR00282 family metallophosphoesterase"/>
    <property type="match status" value="1"/>
</dbReference>
<dbReference type="RefSeq" id="WP_053551473.1">
    <property type="nucleotide sequence ID" value="NZ_CP010802.1"/>
</dbReference>
<keyword evidence="1 6" id="KW-0479">Metal-binding</keyword>
<dbReference type="PANTHER" id="PTHR36303:SF1">
    <property type="entry name" value="2',3'-CYCLIC-NUCLEOTIDE 2'-PHOSPHODIESTERASE"/>
    <property type="match status" value="1"/>
</dbReference>
<dbReference type="STRING" id="1603606.DSOUD_2730"/>
<dbReference type="KEGG" id="des:DSOUD_2730"/>
<protein>
    <submittedName>
        <fullName evidence="7">Metallophosphoesterase</fullName>
    </submittedName>
</protein>
<feature type="binding site" evidence="6">
    <location>
        <position position="8"/>
    </location>
    <ligand>
        <name>Fe cation</name>
        <dbReference type="ChEBI" id="CHEBI:24875"/>
        <label>1</label>
    </ligand>
</feature>
<feature type="binding site" evidence="6">
    <location>
        <position position="39"/>
    </location>
    <ligand>
        <name>Fe cation</name>
        <dbReference type="ChEBI" id="CHEBI:24875"/>
        <label>2</label>
    </ligand>
</feature>
<gene>
    <name evidence="7" type="ORF">DSOUD_2730</name>
</gene>
<evidence type="ECO:0000313" key="7">
    <source>
        <dbReference type="EMBL" id="ALC17468.1"/>
    </source>
</evidence>
<dbReference type="PANTHER" id="PTHR36303">
    <property type="entry name" value="2',3'-CYCLIC-NUCLEOTIDE 2'-PHOSPHODIESTERASE"/>
    <property type="match status" value="1"/>
</dbReference>
<evidence type="ECO:0000256" key="3">
    <source>
        <dbReference type="ARBA" id="ARBA00023004"/>
    </source>
</evidence>
<evidence type="ECO:0000256" key="6">
    <source>
        <dbReference type="PIRSR" id="PIRSR004789-51"/>
    </source>
</evidence>
<dbReference type="EMBL" id="CP010802">
    <property type="protein sequence ID" value="ALC17468.1"/>
    <property type="molecule type" value="Genomic_DNA"/>
</dbReference>
<feature type="binding site" evidence="6">
    <location>
        <position position="151"/>
    </location>
    <ligand>
        <name>Fe cation</name>
        <dbReference type="ChEBI" id="CHEBI:24875"/>
        <label>2</label>
    </ligand>
</feature>
<sequence length="261" mass="28568">MKILFVGDVVGRTGRNALSIRLGRLVDRHEVDLVVVNGENAAAGFGLTLDIVREFFDLGVDVITSGNHIWDKKEIFEHLDREPRLLRPANYPPGLPGRGSGVYSTAAGIPVGIVNLEGRVFMNNLECPFRCADALIEDLRHQTPIILVDFHAEATSEKVAMGHYLNGRVSAVVGTHTHVQTADEQILSGGTAYLTDAGMTGSLDAVIGIRKELAIERFLTQLPVRFEVAKKDPVLCGVLFTIDEDTGRAQAVQRIFEKIEQ</sequence>
<feature type="binding site" evidence="6">
    <location>
        <position position="67"/>
    </location>
    <ligand>
        <name>Fe cation</name>
        <dbReference type="ChEBI" id="CHEBI:24875"/>
        <label>2</label>
    </ligand>
</feature>
<feature type="binding site" evidence="6">
    <location>
        <position position="39"/>
    </location>
    <ligand>
        <name>Fe cation</name>
        <dbReference type="ChEBI" id="CHEBI:24875"/>
        <label>1</label>
    </ligand>
</feature>
<organism evidence="7 8">
    <name type="scientific">Desulfuromonas soudanensis</name>
    <dbReference type="NCBI Taxonomy" id="1603606"/>
    <lineage>
        <taxon>Bacteria</taxon>
        <taxon>Pseudomonadati</taxon>
        <taxon>Thermodesulfobacteriota</taxon>
        <taxon>Desulfuromonadia</taxon>
        <taxon>Desulfuromonadales</taxon>
        <taxon>Desulfuromonadaceae</taxon>
        <taxon>Desulfuromonas</taxon>
    </lineage>
</organism>
<dbReference type="InterPro" id="IPR005235">
    <property type="entry name" value="YmdB-like"/>
</dbReference>
<dbReference type="Gene3D" id="3.60.21.10">
    <property type="match status" value="1"/>
</dbReference>
<dbReference type="InterPro" id="IPR029052">
    <property type="entry name" value="Metallo-depent_PP-like"/>
</dbReference>
<dbReference type="Proteomes" id="UP000057158">
    <property type="component" value="Chromosome"/>
</dbReference>
<dbReference type="OrthoDB" id="9801109at2"/>
<keyword evidence="2" id="KW-0378">Hydrolase</keyword>
<feature type="binding site" evidence="6">
    <location>
        <position position="178"/>
    </location>
    <ligand>
        <name>Fe cation</name>
        <dbReference type="ChEBI" id="CHEBI:24875"/>
        <label>1</label>
    </ligand>
</feature>
<evidence type="ECO:0000256" key="1">
    <source>
        <dbReference type="ARBA" id="ARBA00022723"/>
    </source>
</evidence>
<proteinExistence type="inferred from homology"/>
<feature type="binding site" evidence="6">
    <location>
        <position position="40"/>
    </location>
    <ligand>
        <name>Fe cation</name>
        <dbReference type="ChEBI" id="CHEBI:24875"/>
        <label>1</label>
    </ligand>
</feature>
<dbReference type="GO" id="GO:0046872">
    <property type="term" value="F:metal ion binding"/>
    <property type="evidence" value="ECO:0007669"/>
    <property type="project" value="UniProtKB-KW"/>
</dbReference>
<dbReference type="Pfam" id="PF13277">
    <property type="entry name" value="YmdB"/>
    <property type="match status" value="1"/>
</dbReference>
<reference evidence="7 8" key="1">
    <citation type="submission" date="2015-07" db="EMBL/GenBank/DDBJ databases">
        <title>Isolation and Genomic Characterization of a Novel Halophilic Metal-Reducing Deltaproteobacterium from the Deep Subsurface.</title>
        <authorList>
            <person name="Badalamenti J.P."/>
            <person name="Summers Z.M."/>
            <person name="Gralnick J.A."/>
            <person name="Bond D.R."/>
        </authorList>
    </citation>
    <scope>NUCLEOTIDE SEQUENCE [LARGE SCALE GENOMIC DNA]</scope>
    <source>
        <strain evidence="7 8">WTL</strain>
    </source>
</reference>
<dbReference type="CDD" id="cd07382">
    <property type="entry name" value="MPP_DR1281"/>
    <property type="match status" value="1"/>
</dbReference>
<dbReference type="PATRIC" id="fig|1603606.3.peg.2952"/>